<dbReference type="Pfam" id="PF13419">
    <property type="entry name" value="HAD_2"/>
    <property type="match status" value="1"/>
</dbReference>
<dbReference type="AlphaFoldDB" id="A0A9K3CZH0"/>
<dbReference type="Gene3D" id="3.40.50.1000">
    <property type="entry name" value="HAD superfamily/HAD-like"/>
    <property type="match status" value="1"/>
</dbReference>
<protein>
    <submittedName>
        <fullName evidence="1">HAD hydrolase, subfamily IA</fullName>
    </submittedName>
</protein>
<dbReference type="InterPro" id="IPR023198">
    <property type="entry name" value="PGP-like_dom2"/>
</dbReference>
<reference evidence="1 2" key="1">
    <citation type="journal article" date="2018" name="PLoS ONE">
        <title>The draft genome of Kipferlia bialata reveals reductive genome evolution in fornicate parasites.</title>
        <authorList>
            <person name="Tanifuji G."/>
            <person name="Takabayashi S."/>
            <person name="Kume K."/>
            <person name="Takagi M."/>
            <person name="Nakayama T."/>
            <person name="Kamikawa R."/>
            <person name="Inagaki Y."/>
            <person name="Hashimoto T."/>
        </authorList>
    </citation>
    <scope>NUCLEOTIDE SEQUENCE [LARGE SCALE GENOMIC DNA]</scope>
    <source>
        <strain evidence="1">NY0173</strain>
    </source>
</reference>
<dbReference type="SFLD" id="SFLDG01129">
    <property type="entry name" value="C1.5:_HAD__Beta-PGM__Phosphata"/>
    <property type="match status" value="1"/>
</dbReference>
<dbReference type="InterPro" id="IPR006439">
    <property type="entry name" value="HAD-SF_hydro_IA"/>
</dbReference>
<organism evidence="1 2">
    <name type="scientific">Kipferlia bialata</name>
    <dbReference type="NCBI Taxonomy" id="797122"/>
    <lineage>
        <taxon>Eukaryota</taxon>
        <taxon>Metamonada</taxon>
        <taxon>Carpediemonas-like organisms</taxon>
        <taxon>Kipferlia</taxon>
    </lineage>
</organism>
<dbReference type="InterPro" id="IPR023214">
    <property type="entry name" value="HAD_sf"/>
</dbReference>
<dbReference type="Proteomes" id="UP000265618">
    <property type="component" value="Unassembled WGS sequence"/>
</dbReference>
<dbReference type="EMBL" id="BDIP01002184">
    <property type="protein sequence ID" value="GIQ85877.1"/>
    <property type="molecule type" value="Genomic_DNA"/>
</dbReference>
<keyword evidence="1" id="KW-0378">Hydrolase</keyword>
<name>A0A9K3CZH0_9EUKA</name>
<gene>
    <name evidence="1" type="ORF">KIPB_007621</name>
</gene>
<dbReference type="PANTHER" id="PTHR18901:SF38">
    <property type="entry name" value="PSEUDOURIDINE-5'-PHOSPHATASE"/>
    <property type="match status" value="1"/>
</dbReference>
<proteinExistence type="predicted"/>
<dbReference type="GO" id="GO:0016791">
    <property type="term" value="F:phosphatase activity"/>
    <property type="evidence" value="ECO:0007669"/>
    <property type="project" value="TreeGrafter"/>
</dbReference>
<evidence type="ECO:0000313" key="2">
    <source>
        <dbReference type="Proteomes" id="UP000265618"/>
    </source>
</evidence>
<dbReference type="SUPFAM" id="SSF56784">
    <property type="entry name" value="HAD-like"/>
    <property type="match status" value="1"/>
</dbReference>
<dbReference type="PANTHER" id="PTHR18901">
    <property type="entry name" value="2-DEOXYGLUCOSE-6-PHOSPHATE PHOSPHATASE 2"/>
    <property type="match status" value="1"/>
</dbReference>
<evidence type="ECO:0000313" key="1">
    <source>
        <dbReference type="EMBL" id="GIQ85877.1"/>
    </source>
</evidence>
<sequence>MTRGTALETSRTVGCPIDLSKVKPQYRQFFDGFQGFVFDYDGTLTDSMHVWHRVDEKFFEALGMEVPDNHQQTIQGMSFLERTEYIRDTYEVSWTPEEMIDHWNATALDLYANEVQPRPGCLRMLSCVTKDKTAIATSLARSNLDASLEHTGLISHFGPRTVSSGEVSAPKPDPALYLEAAKCIGVHPTRCIVFEDTLTGVQGGKNAGMRVVNIREAGSDHNRSELDRLADLCIEGWDDLLLSPNVDNA</sequence>
<dbReference type="Gene3D" id="1.10.150.240">
    <property type="entry name" value="Putative phosphatase, domain 2"/>
    <property type="match status" value="1"/>
</dbReference>
<accession>A0A9K3CZH0</accession>
<dbReference type="PRINTS" id="PR00413">
    <property type="entry name" value="HADHALOGNASE"/>
</dbReference>
<keyword evidence="2" id="KW-1185">Reference proteome</keyword>
<dbReference type="NCBIfam" id="TIGR01509">
    <property type="entry name" value="HAD-SF-IA-v3"/>
    <property type="match status" value="1"/>
</dbReference>
<dbReference type="InterPro" id="IPR036412">
    <property type="entry name" value="HAD-like_sf"/>
</dbReference>
<dbReference type="SFLD" id="SFLDS00003">
    <property type="entry name" value="Haloacid_Dehalogenase"/>
    <property type="match status" value="1"/>
</dbReference>
<dbReference type="InterPro" id="IPR041492">
    <property type="entry name" value="HAD_2"/>
</dbReference>
<comment type="caution">
    <text evidence="1">The sequence shown here is derived from an EMBL/GenBank/DDBJ whole genome shotgun (WGS) entry which is preliminary data.</text>
</comment>
<dbReference type="OrthoDB" id="40579at2759"/>